<keyword evidence="3" id="KW-1185">Reference proteome</keyword>
<feature type="transmembrane region" description="Helical" evidence="1">
    <location>
        <begin position="117"/>
        <end position="136"/>
    </location>
</feature>
<evidence type="ECO:0000313" key="3">
    <source>
        <dbReference type="Proteomes" id="UP000054047"/>
    </source>
</evidence>
<evidence type="ECO:0000256" key="1">
    <source>
        <dbReference type="SAM" id="Phobius"/>
    </source>
</evidence>
<keyword evidence="1" id="KW-1133">Transmembrane helix</keyword>
<organism evidence="2 3">
    <name type="scientific">Ancylostoma duodenale</name>
    <dbReference type="NCBI Taxonomy" id="51022"/>
    <lineage>
        <taxon>Eukaryota</taxon>
        <taxon>Metazoa</taxon>
        <taxon>Ecdysozoa</taxon>
        <taxon>Nematoda</taxon>
        <taxon>Chromadorea</taxon>
        <taxon>Rhabditida</taxon>
        <taxon>Rhabditina</taxon>
        <taxon>Rhabditomorpha</taxon>
        <taxon>Strongyloidea</taxon>
        <taxon>Ancylostomatidae</taxon>
        <taxon>Ancylostomatinae</taxon>
        <taxon>Ancylostoma</taxon>
    </lineage>
</organism>
<reference evidence="2 3" key="1">
    <citation type="submission" date="2013-12" db="EMBL/GenBank/DDBJ databases">
        <title>Draft genome of the parsitic nematode Ancylostoma duodenale.</title>
        <authorList>
            <person name="Mitreva M."/>
        </authorList>
    </citation>
    <scope>NUCLEOTIDE SEQUENCE [LARGE SCALE GENOMIC DNA]</scope>
    <source>
        <strain evidence="2 3">Zhejiang</strain>
    </source>
</reference>
<keyword evidence="1" id="KW-0812">Transmembrane</keyword>
<name>A0A0C2G2D9_9BILA</name>
<gene>
    <name evidence="2" type="ORF">ANCDUO_18690</name>
</gene>
<evidence type="ECO:0000313" key="2">
    <source>
        <dbReference type="EMBL" id="KIH51226.1"/>
    </source>
</evidence>
<proteinExistence type="predicted"/>
<dbReference type="EMBL" id="KN747234">
    <property type="protein sequence ID" value="KIH51226.1"/>
    <property type="molecule type" value="Genomic_DNA"/>
</dbReference>
<dbReference type="AlphaFoldDB" id="A0A0C2G2D9"/>
<dbReference type="Proteomes" id="UP000054047">
    <property type="component" value="Unassembled WGS sequence"/>
</dbReference>
<sequence>MFADLESVQSSLRISSFGVSITTIEEVFLKVGDLAQERFNQEHTEDAVEVKELEENDPILQSTECLFNAEEPSRQSINKSIFFAALRVTRRLTGLPYYWQHVEAMFIKRTIYFYRKWIMFFINLLFPIAYMALMVWTTTLVPSPTEQPSLKIDLSPFGGSSGDSFILVSNATDPRISDGVDLRRYDKPPTCIYHCRATST</sequence>
<protein>
    <submittedName>
        <fullName evidence="2">Uncharacterized protein</fullName>
    </submittedName>
</protein>
<accession>A0A0C2G2D9</accession>
<dbReference type="OrthoDB" id="5860140at2759"/>
<keyword evidence="1" id="KW-0472">Membrane</keyword>